<dbReference type="AlphaFoldDB" id="A0A8B8FR29"/>
<keyword evidence="1" id="KW-0812">Transmembrane</keyword>
<feature type="transmembrane region" description="Helical" evidence="1">
    <location>
        <begin position="122"/>
        <end position="147"/>
    </location>
</feature>
<keyword evidence="1" id="KW-1133">Transmembrane helix</keyword>
<dbReference type="GeneID" id="112685687"/>
<dbReference type="RefSeq" id="XP_025413409.1">
    <property type="nucleotide sequence ID" value="XM_025557624.1"/>
</dbReference>
<name>A0A8B8FR29_9HEMI</name>
<proteinExistence type="predicted"/>
<keyword evidence="2" id="KW-1185">Reference proteome</keyword>
<feature type="transmembrane region" description="Helical" evidence="1">
    <location>
        <begin position="50"/>
        <end position="75"/>
    </location>
</feature>
<evidence type="ECO:0000313" key="4">
    <source>
        <dbReference type="RefSeq" id="XP_025413410.1"/>
    </source>
</evidence>
<reference evidence="3 4" key="1">
    <citation type="submission" date="2025-04" db="UniProtKB">
        <authorList>
            <consortium name="RefSeq"/>
        </authorList>
    </citation>
    <scope>IDENTIFICATION</scope>
    <source>
        <tissue evidence="3 4">Whole body</tissue>
    </source>
</reference>
<evidence type="ECO:0000313" key="3">
    <source>
        <dbReference type="RefSeq" id="XP_025413409.1"/>
    </source>
</evidence>
<dbReference type="RefSeq" id="XP_025413410.1">
    <property type="nucleotide sequence ID" value="XM_025557625.1"/>
</dbReference>
<dbReference type="OrthoDB" id="6585993at2759"/>
<keyword evidence="1" id="KW-0472">Membrane</keyword>
<evidence type="ECO:0000256" key="1">
    <source>
        <dbReference type="SAM" id="Phobius"/>
    </source>
</evidence>
<evidence type="ECO:0000313" key="2">
    <source>
        <dbReference type="Proteomes" id="UP000694846"/>
    </source>
</evidence>
<accession>A0A8B8FR29</accession>
<dbReference type="PANTHER" id="PTHR11161:SF71">
    <property type="entry name" value="NOSE RESISTANT-TO-FLUOXETINE PROTEIN N-TERMINAL DOMAIN-CONTAINING PROTEIN"/>
    <property type="match status" value="1"/>
</dbReference>
<dbReference type="Proteomes" id="UP000694846">
    <property type="component" value="Unplaced"/>
</dbReference>
<protein>
    <submittedName>
        <fullName evidence="3 4">Uncharacterized protein LOC112685687</fullName>
    </submittedName>
</protein>
<organism evidence="2 3">
    <name type="scientific">Sipha flava</name>
    <name type="common">yellow sugarcane aphid</name>
    <dbReference type="NCBI Taxonomy" id="143950"/>
    <lineage>
        <taxon>Eukaryota</taxon>
        <taxon>Metazoa</taxon>
        <taxon>Ecdysozoa</taxon>
        <taxon>Arthropoda</taxon>
        <taxon>Hexapoda</taxon>
        <taxon>Insecta</taxon>
        <taxon>Pterygota</taxon>
        <taxon>Neoptera</taxon>
        <taxon>Paraneoptera</taxon>
        <taxon>Hemiptera</taxon>
        <taxon>Sternorrhyncha</taxon>
        <taxon>Aphidomorpha</taxon>
        <taxon>Aphidoidea</taxon>
        <taxon>Aphididae</taxon>
        <taxon>Sipha</taxon>
    </lineage>
</organism>
<feature type="transmembrane region" description="Helical" evidence="1">
    <location>
        <begin position="26"/>
        <end position="44"/>
    </location>
</feature>
<dbReference type="InterPro" id="IPR052728">
    <property type="entry name" value="O2_lipid_transport_reg"/>
</dbReference>
<feature type="transmembrane region" description="Helical" evidence="1">
    <location>
        <begin position="87"/>
        <end position="110"/>
    </location>
</feature>
<sequence>MYAAHVYRGIRASEPNYKFSHPTLRLWAIFWSYIAWMTSVVYFYEYDYNLWVSVVYAFAFRLVFAVLVSAFIIVSTVNSCFQGTWKLIFAPISRLAYSAYIGGLTMQLYYTASTRTPLYFNLIRLTWITIGDITNGFFIAFFLYMLIESPFENLLKLLIGKMKEEIHKAEERTPNDVEMTPRNIEE</sequence>
<dbReference type="PANTHER" id="PTHR11161">
    <property type="entry name" value="O-ACYLTRANSFERASE"/>
    <property type="match status" value="1"/>
</dbReference>
<gene>
    <name evidence="3 4" type="primary">LOC112685687</name>
</gene>